<protein>
    <submittedName>
        <fullName evidence="1">Uncharacterized protein</fullName>
    </submittedName>
</protein>
<sequence>MAQQDEGVAVGDRMDVEEGWAPRQAFGVHVVAGGQVATTHLDPSKQLELTTALDKVSTALPKVVWEQCDAAFTACLDVMPAGTRNNQSVVFCRDTVPRVLYVMIGLNSIEKDPKCFTDLQHLWAAELKLQFTQYFFDVLPNCMRMLVRIGRVCSVQELMHWPEGKDPDRLVKTGDWTAAVDMMLDDRQPVFVNEHQVEPNGIWKLVSDAFIAEDGLAVLDHILDTTILVDAIPTAELLDKEQVLHCRIAKIIKSLLRRQIVPAAKITDRLVERMHQVSRAMTGWLKARLALDPVDLTQMGQDKDSEILGVLGEVIGPEEAVGLALTMLAEPYVSSQRAAIRLVGQFRGRDSALGAAFAPLPMKFLSALRKKFSGEGDVLVQQLAIAKVTSKAILVDVFEELNRLMLQDFEKAEVSIFWGDLGFRCTQTSEQRTRDIGIGLVEQLDSDRMSSVAEALLPSAERTFNWLTGVVTAEGTELARNLEGANLLQAKELICMLMGLYQVFKTLKSNQMASIPALWFDTAIRCLRCLDKYSIREMGFELVREAIRLNVYSARVRVDDALGPRLHLVIGAKENMQRFLNSLFAPEFIDHALVRLVSSWLIESYYRDYCYEDERVDLMKFLVPACLHNGGAQVEMANLLIKLTVKNISIRSMNSLCNQFVDNLLDKATASSARQLVLRWLEETMQKKWVMGVQEHLLALLWNMMVHRPVPSDEKTHTVLSYFYNQYSNMKLKGDGDAVEWGGLHMVTDEGERADCTPDTLAALAPPSSLQDLMIGGCPTLSGALDPLVGHRLLQRLFVIGCPSLCCSLEPLRGLSSIRELVISLCDHLTGTLEPLAALSSLQQLVIRGGMEPQLTGTLEPLAGLSSLQRVELQRLGLSGTLQPLASLCALQDLSLSQCALLSGTLQPLAGLLQLQQLTLQELNEVEGGLEILAQLASLNKLTLANCGKVSGTVEPLSALTELQRLQISGCLLLSGVFDPLPSLHPRRGPAISENRRVVVMHRPPFLGARVRCQVSSFLDLPTRLACELFLARGFELLGTDCPRIVIPLQLLRGQGPPPLHEDMLSVTNGSINVPSVASYCHKLLLHQAAMVGSLDVAQWAWSRVPENCDERLIWLASEGGHSHLVRWLLVQAKAEDCGGGEA</sequence>
<dbReference type="EMBL" id="HBHJ01010101">
    <property type="protein sequence ID" value="CAD9676788.1"/>
    <property type="molecule type" value="Transcribed_RNA"/>
</dbReference>
<proteinExistence type="predicted"/>
<dbReference type="InterPro" id="IPR032675">
    <property type="entry name" value="LRR_dom_sf"/>
</dbReference>
<organism evidence="1">
    <name type="scientific">Rhizochromulina marina</name>
    <dbReference type="NCBI Taxonomy" id="1034831"/>
    <lineage>
        <taxon>Eukaryota</taxon>
        <taxon>Sar</taxon>
        <taxon>Stramenopiles</taxon>
        <taxon>Ochrophyta</taxon>
        <taxon>Dictyochophyceae</taxon>
        <taxon>Rhizochromulinales</taxon>
        <taxon>Rhizochromulina</taxon>
    </lineage>
</organism>
<accession>A0A7S2RP58</accession>
<name>A0A7S2RP58_9STRA</name>
<dbReference type="InterPro" id="IPR052595">
    <property type="entry name" value="LRRC69/RLP"/>
</dbReference>
<gene>
    <name evidence="1" type="ORF">RMAR1173_LOCUS6565</name>
</gene>
<reference evidence="1" key="1">
    <citation type="submission" date="2021-01" db="EMBL/GenBank/DDBJ databases">
        <authorList>
            <person name="Corre E."/>
            <person name="Pelletier E."/>
            <person name="Niang G."/>
            <person name="Scheremetjew M."/>
            <person name="Finn R."/>
            <person name="Kale V."/>
            <person name="Holt S."/>
            <person name="Cochrane G."/>
            <person name="Meng A."/>
            <person name="Brown T."/>
            <person name="Cohen L."/>
        </authorList>
    </citation>
    <scope>NUCLEOTIDE SEQUENCE</scope>
    <source>
        <strain evidence="1">CCMP1243</strain>
    </source>
</reference>
<dbReference type="PANTHER" id="PTHR48057">
    <property type="entry name" value="LEUCINE-RICH REPEAT SERINE/THREONINE-PROTEIN KINASE 1"/>
    <property type="match status" value="1"/>
</dbReference>
<evidence type="ECO:0000313" key="1">
    <source>
        <dbReference type="EMBL" id="CAD9676788.1"/>
    </source>
</evidence>
<dbReference type="SUPFAM" id="SSF52058">
    <property type="entry name" value="L domain-like"/>
    <property type="match status" value="1"/>
</dbReference>
<dbReference type="AlphaFoldDB" id="A0A7S2RP58"/>
<dbReference type="Gene3D" id="3.80.10.10">
    <property type="entry name" value="Ribonuclease Inhibitor"/>
    <property type="match status" value="1"/>
</dbReference>